<dbReference type="InterPro" id="IPR015797">
    <property type="entry name" value="NUDIX_hydrolase-like_dom_sf"/>
</dbReference>
<keyword evidence="5" id="KW-1185">Reference proteome</keyword>
<dbReference type="eggNOG" id="COG1051">
    <property type="taxonomic scope" value="Bacteria"/>
</dbReference>
<comment type="similarity">
    <text evidence="2">Belongs to the Nudix hydrolase family.</text>
</comment>
<dbReference type="CDD" id="cd04681">
    <property type="entry name" value="NUDIX_Hydrolase"/>
    <property type="match status" value="1"/>
</dbReference>
<dbReference type="InterPro" id="IPR020084">
    <property type="entry name" value="NUDIX_hydrolase_CS"/>
</dbReference>
<evidence type="ECO:0000313" key="5">
    <source>
        <dbReference type="Proteomes" id="UP000002772"/>
    </source>
</evidence>
<dbReference type="RefSeq" id="WP_007572796.1">
    <property type="nucleotide sequence ID" value="NZ_BPTS01000001.1"/>
</dbReference>
<dbReference type="OrthoDB" id="9786141at2"/>
<organism evidence="4 5">
    <name type="scientific">Hallella multisaccharivorax DSM 17128</name>
    <dbReference type="NCBI Taxonomy" id="688246"/>
    <lineage>
        <taxon>Bacteria</taxon>
        <taxon>Pseudomonadati</taxon>
        <taxon>Bacteroidota</taxon>
        <taxon>Bacteroidia</taxon>
        <taxon>Bacteroidales</taxon>
        <taxon>Prevotellaceae</taxon>
        <taxon>Hallella</taxon>
    </lineage>
</organism>
<proteinExistence type="inferred from homology"/>
<dbReference type="Pfam" id="PF00293">
    <property type="entry name" value="NUDIX"/>
    <property type="match status" value="1"/>
</dbReference>
<protein>
    <submittedName>
        <fullName evidence="4">NUDIX hydrolase</fullName>
    </submittedName>
</protein>
<evidence type="ECO:0000256" key="1">
    <source>
        <dbReference type="ARBA" id="ARBA00022801"/>
    </source>
</evidence>
<evidence type="ECO:0000313" key="4">
    <source>
        <dbReference type="EMBL" id="EGN55944.1"/>
    </source>
</evidence>
<dbReference type="HOGENOM" id="CLU_037162_15_0_10"/>
<dbReference type="SUPFAM" id="SSF55811">
    <property type="entry name" value="Nudix"/>
    <property type="match status" value="1"/>
</dbReference>
<dbReference type="InterPro" id="IPR000086">
    <property type="entry name" value="NUDIX_hydrolase_dom"/>
</dbReference>
<accession>F8NBR8</accession>
<dbReference type="PRINTS" id="PR00502">
    <property type="entry name" value="NUDIXFAMILY"/>
</dbReference>
<feature type="domain" description="Nudix hydrolase" evidence="3">
    <location>
        <begin position="38"/>
        <end position="169"/>
    </location>
</feature>
<dbReference type="PANTHER" id="PTHR43736">
    <property type="entry name" value="ADP-RIBOSE PYROPHOSPHATASE"/>
    <property type="match status" value="1"/>
</dbReference>
<reference evidence="5" key="1">
    <citation type="journal article" date="2011" name="Stand. Genomic Sci.">
        <title>Non-contiguous finished genome sequence of the opportunistic oral pathogen Prevotella multisaccharivorax type strain (PPPA20).</title>
        <authorList>
            <person name="Pati A."/>
            <person name="Gronow S."/>
            <person name="Lu M."/>
            <person name="Lapidus A."/>
            <person name="Nolan M."/>
            <person name="Lucas S."/>
            <person name="Hammon N."/>
            <person name="Deshpande S."/>
            <person name="Cheng J.F."/>
            <person name="Tapia R."/>
            <person name="Han C."/>
            <person name="Goodwin L."/>
            <person name="Pitluck S."/>
            <person name="Liolios K."/>
            <person name="Pagani I."/>
            <person name="Mavromatis K."/>
            <person name="Mikhailova N."/>
            <person name="Huntemann M."/>
            <person name="Chen A."/>
            <person name="Palaniappan K."/>
            <person name="Land M."/>
            <person name="Hauser L."/>
            <person name="Detter J.C."/>
            <person name="Brambilla E.M."/>
            <person name="Rohde M."/>
            <person name="Goker M."/>
            <person name="Woyke T."/>
            <person name="Bristow J."/>
            <person name="Eisen J.A."/>
            <person name="Markowitz V."/>
            <person name="Hugenholtz P."/>
            <person name="Kyrpides N.C."/>
            <person name="Klenk H.P."/>
            <person name="Ivanova N."/>
        </authorList>
    </citation>
    <scope>NUCLEOTIDE SEQUENCE [LARGE SCALE GENOMIC DNA]</scope>
    <source>
        <strain evidence="5">DSM 17128</strain>
    </source>
</reference>
<dbReference type="PROSITE" id="PS51462">
    <property type="entry name" value="NUDIX"/>
    <property type="match status" value="1"/>
</dbReference>
<evidence type="ECO:0000256" key="2">
    <source>
        <dbReference type="RuleBase" id="RU003476"/>
    </source>
</evidence>
<name>F8NBR8_9BACT</name>
<dbReference type="PROSITE" id="PS00893">
    <property type="entry name" value="NUDIX_BOX"/>
    <property type="match status" value="1"/>
</dbReference>
<keyword evidence="1 2" id="KW-0378">Hydrolase</keyword>
<dbReference type="AlphaFoldDB" id="F8NBR8"/>
<sequence length="174" mass="19965">MHPLEKFSYCPVCGSKHFVNNDGKSKKCKNCGFVYYLNPSAATAAFILNDNNELLVLTRKKEPAKGTLDLPGGFVDMDETAEEGMKREVREETGLEVTETKYLFSFPNVYYYSGFQIPTMDFFFLCKVQDFTRLSAGDDAASYQWIPLKDIHTELFGMRSIRQALNELLVRWRP</sequence>
<dbReference type="Gene3D" id="3.90.79.10">
    <property type="entry name" value="Nucleoside Triphosphate Pyrophosphohydrolase"/>
    <property type="match status" value="1"/>
</dbReference>
<dbReference type="Proteomes" id="UP000002772">
    <property type="component" value="Unassembled WGS sequence"/>
</dbReference>
<dbReference type="PANTHER" id="PTHR43736:SF1">
    <property type="entry name" value="DIHYDRONEOPTERIN TRIPHOSPHATE DIPHOSPHATASE"/>
    <property type="match status" value="1"/>
</dbReference>
<dbReference type="InterPro" id="IPR020476">
    <property type="entry name" value="Nudix_hydrolase"/>
</dbReference>
<evidence type="ECO:0000259" key="3">
    <source>
        <dbReference type="PROSITE" id="PS51462"/>
    </source>
</evidence>
<dbReference type="EMBL" id="GL945017">
    <property type="protein sequence ID" value="EGN55944.1"/>
    <property type="molecule type" value="Genomic_DNA"/>
</dbReference>
<dbReference type="STRING" id="688246.Premu_0462"/>
<dbReference type="GO" id="GO:0016787">
    <property type="term" value="F:hydrolase activity"/>
    <property type="evidence" value="ECO:0007669"/>
    <property type="project" value="UniProtKB-KW"/>
</dbReference>
<gene>
    <name evidence="4" type="ORF">Premu_0462</name>
</gene>